<dbReference type="RefSeq" id="WP_015498836.1">
    <property type="nucleotide sequence ID" value="NC_020911.1"/>
</dbReference>
<proteinExistence type="predicted"/>
<dbReference type="InterPro" id="IPR024071">
    <property type="entry name" value="S-Me-THD_C_sf"/>
</dbReference>
<dbReference type="HOGENOM" id="CLU_038930_0_1_5"/>
<dbReference type="AlphaFoldDB" id="M9R2B2"/>
<dbReference type="STRING" id="391626.OAN307_c10890"/>
<organism evidence="3 4">
    <name type="scientific">Octadecabacter antarcticus 307</name>
    <dbReference type="NCBI Taxonomy" id="391626"/>
    <lineage>
        <taxon>Bacteria</taxon>
        <taxon>Pseudomonadati</taxon>
        <taxon>Pseudomonadota</taxon>
        <taxon>Alphaproteobacteria</taxon>
        <taxon>Rhodobacterales</taxon>
        <taxon>Roseobacteraceae</taxon>
        <taxon>Octadecabacter</taxon>
    </lineage>
</organism>
<dbReference type="InterPro" id="IPR010318">
    <property type="entry name" value="S-Me-THD_N"/>
</dbReference>
<dbReference type="SUPFAM" id="SSF160991">
    <property type="entry name" value="CV3147-like"/>
    <property type="match status" value="1"/>
</dbReference>
<dbReference type="eggNOG" id="COG3535">
    <property type="taxonomic scope" value="Bacteria"/>
</dbReference>
<gene>
    <name evidence="3" type="ORF">OAN307_c10890</name>
</gene>
<accession>M9R2B2</accession>
<dbReference type="Proteomes" id="UP000005307">
    <property type="component" value="Chromosome"/>
</dbReference>
<dbReference type="Gene3D" id="2.40.390.10">
    <property type="entry name" value="CV3147-like"/>
    <property type="match status" value="1"/>
</dbReference>
<dbReference type="KEGG" id="oat:OAN307_c10890"/>
<feature type="domain" description="S-Me-THD N-terminal" evidence="1">
    <location>
        <begin position="11"/>
        <end position="166"/>
    </location>
</feature>
<dbReference type="InterPro" id="IPR027479">
    <property type="entry name" value="S-Me-THD_N_sf"/>
</dbReference>
<evidence type="ECO:0000259" key="1">
    <source>
        <dbReference type="Pfam" id="PF06032"/>
    </source>
</evidence>
<name>M9R2B2_9RHOB</name>
<sequence>MKPLKIITQNDMGHIALGGAFLGTGGGGDPYIGKLMAEQAIAASGPVKVIDVDDLADDALVVPVAMMGAPTVMLEKLPRGDEALAALRALEALIGRKADAVFCIEAGGLNSTIPIAVAATAGLPIVDADGMGRAFPELQMVSMTMAGVSACPMTMADEKGNAITLNTVDNLSTEKFARSITVEMGGAGLIAIYPMTGAQAKKAALRGSMSLIHNVGRIIQEEQAANRNCADRLAKDLNGFRLFEGRVMDVNRRTTGGFARGTAIIEGLDGFAGRKIQLHFQNEFLVAQTDAGEPLAMTPDLICLLDLETGVPITTETMGYGFRVIVFGLPCDPVWRSEHGLQLVGPSYFGYEHNYVPIEDLKRSAP</sequence>
<dbReference type="InterPro" id="IPR048350">
    <property type="entry name" value="S-Me-THD-like_C"/>
</dbReference>
<dbReference type="Pfam" id="PF20906">
    <property type="entry name" value="S-Me-THD_C"/>
    <property type="match status" value="1"/>
</dbReference>
<dbReference type="Gene3D" id="3.40.1610.10">
    <property type="entry name" value="CV3147-like domain"/>
    <property type="match status" value="1"/>
</dbReference>
<reference evidence="3 4" key="1">
    <citation type="journal article" date="2013" name="PLoS ONE">
        <title>Poles Apart: Arctic and Antarctic Octadecabacter strains Share High Genome Plasticity and a New Type of Xanthorhodopsin.</title>
        <authorList>
            <person name="Vollmers J."/>
            <person name="Voget S."/>
            <person name="Dietrich S."/>
            <person name="Gollnow K."/>
            <person name="Smits M."/>
            <person name="Meyer K."/>
            <person name="Brinkhoff T."/>
            <person name="Simon M."/>
            <person name="Daniel R."/>
        </authorList>
    </citation>
    <scope>NUCLEOTIDE SEQUENCE [LARGE SCALE GENOMIC DNA]</scope>
    <source>
        <strain evidence="3 4">307</strain>
    </source>
</reference>
<evidence type="ECO:0000313" key="4">
    <source>
        <dbReference type="Proteomes" id="UP000005307"/>
    </source>
</evidence>
<dbReference type="OrthoDB" id="7441206at2"/>
<protein>
    <submittedName>
        <fullName evidence="3">Putative DUF917 family protein</fullName>
    </submittedName>
</protein>
<evidence type="ECO:0000313" key="3">
    <source>
        <dbReference type="EMBL" id="AGI66794.1"/>
    </source>
</evidence>
<evidence type="ECO:0000259" key="2">
    <source>
        <dbReference type="Pfam" id="PF20906"/>
    </source>
</evidence>
<keyword evidence="4" id="KW-1185">Reference proteome</keyword>
<dbReference type="Pfam" id="PF06032">
    <property type="entry name" value="S-Me-THD_N"/>
    <property type="match status" value="1"/>
</dbReference>
<feature type="domain" description="S-Me-THD-like C-terminal" evidence="2">
    <location>
        <begin position="169"/>
        <end position="358"/>
    </location>
</feature>
<dbReference type="EMBL" id="CP003740">
    <property type="protein sequence ID" value="AGI66794.1"/>
    <property type="molecule type" value="Genomic_DNA"/>
</dbReference>